<dbReference type="HOGENOM" id="CLU_1019720_0_0_1"/>
<dbReference type="OrthoDB" id="5598844at2759"/>
<sequence>MDTDQESVSSNATAEVRGMLETPSSPQRAPTPSPVPIASSPIKRKNEISDEAYNEICRQRTRNHLRTLQERERMKNQELISSASPRARDIAGAKLRVLEGFFGWRRIQARSCVQRTCQHSSQVPPNSLHSGRSRTEQPTEEAPTNGVDSSTQAQDPIVIDVVDTPSQAPAKKKRKLMSGVDLDPGLALGAYDPHTGLVYYRSTTQPTTSRMLPLPDSPPPGPRRILGGTKTGLGAWCLGYRMDRYSDGAARGANQHVFKERANGCPKRMAAAR</sequence>
<dbReference type="EMBL" id="AWSO01000670">
    <property type="protein sequence ID" value="ESK88264.1"/>
    <property type="molecule type" value="Genomic_DNA"/>
</dbReference>
<organism evidence="2 3">
    <name type="scientific">Moniliophthora roreri (strain MCA 2997)</name>
    <name type="common">Cocoa frosty pod rot fungus</name>
    <name type="synonym">Crinipellis roreri</name>
    <dbReference type="NCBI Taxonomy" id="1381753"/>
    <lineage>
        <taxon>Eukaryota</taxon>
        <taxon>Fungi</taxon>
        <taxon>Dikarya</taxon>
        <taxon>Basidiomycota</taxon>
        <taxon>Agaricomycotina</taxon>
        <taxon>Agaricomycetes</taxon>
        <taxon>Agaricomycetidae</taxon>
        <taxon>Agaricales</taxon>
        <taxon>Marasmiineae</taxon>
        <taxon>Marasmiaceae</taxon>
        <taxon>Moniliophthora</taxon>
    </lineage>
</organism>
<feature type="region of interest" description="Disordered" evidence="1">
    <location>
        <begin position="116"/>
        <end position="153"/>
    </location>
</feature>
<reference evidence="2 3" key="1">
    <citation type="journal article" date="2014" name="BMC Genomics">
        <title>Genome and secretome analysis of the hemibiotrophic fungal pathogen, Moniliophthora roreri, which causes frosty pod rot disease of cacao: mechanisms of the biotrophic and necrotrophic phases.</title>
        <authorList>
            <person name="Meinhardt L.W."/>
            <person name="Costa G.G.L."/>
            <person name="Thomazella D.P.T."/>
            <person name="Teixeira P.J.P.L."/>
            <person name="Carazzolle M.F."/>
            <person name="Schuster S.C."/>
            <person name="Carlson J.E."/>
            <person name="Guiltinan M.J."/>
            <person name="Mieczkowski P."/>
            <person name="Farmer A."/>
            <person name="Ramaraj T."/>
            <person name="Crozier J."/>
            <person name="Davis R.E."/>
            <person name="Shao J."/>
            <person name="Melnick R.L."/>
            <person name="Pereira G.A.G."/>
            <person name="Bailey B.A."/>
        </authorList>
    </citation>
    <scope>NUCLEOTIDE SEQUENCE [LARGE SCALE GENOMIC DNA]</scope>
    <source>
        <strain evidence="2 3">MCA 2997</strain>
    </source>
</reference>
<name>V2Y9B0_MONRO</name>
<evidence type="ECO:0000313" key="2">
    <source>
        <dbReference type="EMBL" id="ESK88264.1"/>
    </source>
</evidence>
<dbReference type="STRING" id="1381753.V2Y9B0"/>
<protein>
    <submittedName>
        <fullName evidence="2">Uncharacterized protein</fullName>
    </submittedName>
</protein>
<evidence type="ECO:0000313" key="3">
    <source>
        <dbReference type="Proteomes" id="UP000017559"/>
    </source>
</evidence>
<dbReference type="KEGG" id="mrr:Moror_5463"/>
<feature type="region of interest" description="Disordered" evidence="1">
    <location>
        <begin position="1"/>
        <end position="48"/>
    </location>
</feature>
<evidence type="ECO:0000256" key="1">
    <source>
        <dbReference type="SAM" id="MobiDB-lite"/>
    </source>
</evidence>
<proteinExistence type="predicted"/>
<feature type="compositionally biased region" description="Polar residues" evidence="1">
    <location>
        <begin position="116"/>
        <end position="130"/>
    </location>
</feature>
<dbReference type="Proteomes" id="UP000017559">
    <property type="component" value="Unassembled WGS sequence"/>
</dbReference>
<keyword evidence="3" id="KW-1185">Reference proteome</keyword>
<comment type="caution">
    <text evidence="2">The sequence shown here is derived from an EMBL/GenBank/DDBJ whole genome shotgun (WGS) entry which is preliminary data.</text>
</comment>
<feature type="compositionally biased region" description="Polar residues" evidence="1">
    <location>
        <begin position="1"/>
        <end position="13"/>
    </location>
</feature>
<dbReference type="AlphaFoldDB" id="V2Y9B0"/>
<accession>V2Y9B0</accession>
<gene>
    <name evidence="2" type="ORF">Moror_5463</name>
</gene>